<evidence type="ECO:0000256" key="6">
    <source>
        <dbReference type="PIRSR" id="PIRSR625650-3"/>
    </source>
</evidence>
<dbReference type="PANTHER" id="PTHR46568:SF1">
    <property type="entry name" value="ALKYLDIHYDROXYACETONEPHOSPHATE SYNTHASE, PEROXISOMAL"/>
    <property type="match status" value="1"/>
</dbReference>
<keyword evidence="2" id="KW-0285">Flavoprotein</keyword>
<dbReference type="Gene3D" id="1.10.45.10">
    <property type="entry name" value="Vanillyl-alcohol Oxidase, Chain A, domain 4"/>
    <property type="match status" value="1"/>
</dbReference>
<feature type="active site" description="Proton donor/acceptor" evidence="4">
    <location>
        <position position="449"/>
    </location>
</feature>
<keyword evidence="11" id="KW-1185">Reference proteome</keyword>
<keyword evidence="3 6" id="KW-0274">FAD</keyword>
<feature type="binding site" evidence="5">
    <location>
        <position position="388"/>
    </location>
    <ligand>
        <name>substrate</name>
    </ligand>
</feature>
<dbReference type="EMBL" id="JAMTCK010000002">
    <property type="protein sequence ID" value="MCP2164277.1"/>
    <property type="molecule type" value="Genomic_DNA"/>
</dbReference>
<accession>A0AAE3GBM3</accession>
<dbReference type="InterPro" id="IPR016166">
    <property type="entry name" value="FAD-bd_PCMH"/>
</dbReference>
<comment type="similarity">
    <text evidence="1">Belongs to the FAD-binding oxidoreductase/transferase type 4 family.</text>
</comment>
<dbReference type="Pfam" id="PF01565">
    <property type="entry name" value="FAD_binding_4"/>
    <property type="match status" value="1"/>
</dbReference>
<dbReference type="InterPro" id="IPR016169">
    <property type="entry name" value="FAD-bd_PCMH_sub2"/>
</dbReference>
<evidence type="ECO:0000313" key="11">
    <source>
        <dbReference type="Proteomes" id="UP001206128"/>
    </source>
</evidence>
<evidence type="ECO:0000256" key="8">
    <source>
        <dbReference type="SAM" id="MobiDB-lite"/>
    </source>
</evidence>
<dbReference type="SUPFAM" id="SSF55103">
    <property type="entry name" value="FAD-linked oxidases, C-terminal domain"/>
    <property type="match status" value="1"/>
</dbReference>
<protein>
    <submittedName>
        <fullName evidence="10">Alkyldihydroxyacetonephosphate synthase</fullName>
    </submittedName>
</protein>
<evidence type="ECO:0000256" key="5">
    <source>
        <dbReference type="PIRSR" id="PIRSR625650-2"/>
    </source>
</evidence>
<gene>
    <name evidence="10" type="ORF">LX83_001117</name>
</gene>
<feature type="binding site" evidence="6">
    <location>
        <begin position="135"/>
        <end position="141"/>
    </location>
    <ligand>
        <name>FAD</name>
        <dbReference type="ChEBI" id="CHEBI:57692"/>
    </ligand>
</feature>
<dbReference type="GO" id="GO:0008609">
    <property type="term" value="F:alkylglycerone-phosphate synthase activity"/>
    <property type="evidence" value="ECO:0007669"/>
    <property type="project" value="InterPro"/>
</dbReference>
<dbReference type="PROSITE" id="PS51387">
    <property type="entry name" value="FAD_PCMH"/>
    <property type="match status" value="1"/>
</dbReference>
<dbReference type="InterPro" id="IPR016171">
    <property type="entry name" value="Vanillyl_alc_oxidase_C-sub2"/>
</dbReference>
<evidence type="ECO:0000256" key="7">
    <source>
        <dbReference type="PIRSR" id="PIRSR625650-4"/>
    </source>
</evidence>
<dbReference type="Gene3D" id="3.30.465.10">
    <property type="match status" value="1"/>
</dbReference>
<organism evidence="10 11">
    <name type="scientific">Goodfellowiella coeruleoviolacea</name>
    <dbReference type="NCBI Taxonomy" id="334858"/>
    <lineage>
        <taxon>Bacteria</taxon>
        <taxon>Bacillati</taxon>
        <taxon>Actinomycetota</taxon>
        <taxon>Actinomycetes</taxon>
        <taxon>Pseudonocardiales</taxon>
        <taxon>Pseudonocardiaceae</taxon>
        <taxon>Goodfellowiella</taxon>
    </lineage>
</organism>
<dbReference type="InterPro" id="IPR006094">
    <property type="entry name" value="Oxid_FAD_bind_N"/>
</dbReference>
<comment type="caution">
    <text evidence="10">The sequence shown here is derived from an EMBL/GenBank/DDBJ whole genome shotgun (WGS) entry which is preliminary data.</text>
</comment>
<dbReference type="GO" id="GO:0071949">
    <property type="term" value="F:FAD binding"/>
    <property type="evidence" value="ECO:0007669"/>
    <property type="project" value="InterPro"/>
</dbReference>
<comment type="cofactor">
    <cofactor evidence="6">
        <name>FAD</name>
        <dbReference type="ChEBI" id="CHEBI:57692"/>
    </cofactor>
</comment>
<feature type="site" description="Important for enzyme activity" evidence="7">
    <location>
        <position position="319"/>
    </location>
</feature>
<dbReference type="PANTHER" id="PTHR46568">
    <property type="entry name" value="ALKYLDIHYDROXYACETONEPHOSPHATE SYNTHASE, PEROXISOMAL"/>
    <property type="match status" value="1"/>
</dbReference>
<evidence type="ECO:0000313" key="10">
    <source>
        <dbReference type="EMBL" id="MCP2164277.1"/>
    </source>
</evidence>
<dbReference type="RefSeq" id="WP_253767749.1">
    <property type="nucleotide sequence ID" value="NZ_JAMTCK010000002.1"/>
</dbReference>
<evidence type="ECO:0000256" key="1">
    <source>
        <dbReference type="ARBA" id="ARBA00008000"/>
    </source>
</evidence>
<dbReference type="Gene3D" id="3.30.300.330">
    <property type="match status" value="1"/>
</dbReference>
<evidence type="ECO:0000256" key="3">
    <source>
        <dbReference type="ARBA" id="ARBA00022827"/>
    </source>
</evidence>
<dbReference type="Gene3D" id="3.30.70.3450">
    <property type="match status" value="1"/>
</dbReference>
<proteinExistence type="inferred from homology"/>
<dbReference type="Proteomes" id="UP001206128">
    <property type="component" value="Unassembled WGS sequence"/>
</dbReference>
<evidence type="ECO:0000256" key="4">
    <source>
        <dbReference type="PIRSR" id="PIRSR625650-1"/>
    </source>
</evidence>
<feature type="region of interest" description="Disordered" evidence="8">
    <location>
        <begin position="1"/>
        <end position="21"/>
    </location>
</feature>
<dbReference type="InterPro" id="IPR036318">
    <property type="entry name" value="FAD-bd_PCMH-like_sf"/>
</dbReference>
<dbReference type="InterPro" id="IPR016164">
    <property type="entry name" value="FAD-linked_Oxase-like_C"/>
</dbReference>
<feature type="binding site" evidence="6">
    <location>
        <begin position="268"/>
        <end position="274"/>
    </location>
    <ligand>
        <name>FAD</name>
        <dbReference type="ChEBI" id="CHEBI:57692"/>
    </ligand>
</feature>
<evidence type="ECO:0000256" key="2">
    <source>
        <dbReference type="ARBA" id="ARBA00022630"/>
    </source>
</evidence>
<dbReference type="AlphaFoldDB" id="A0AAE3GBM3"/>
<dbReference type="Pfam" id="PF02913">
    <property type="entry name" value="FAD-oxidase_C"/>
    <property type="match status" value="1"/>
</dbReference>
<dbReference type="InterPro" id="IPR025650">
    <property type="entry name" value="Alkyl-DHAP_Synthase"/>
</dbReference>
<reference evidence="10" key="1">
    <citation type="submission" date="2022-06" db="EMBL/GenBank/DDBJ databases">
        <title>Genomic Encyclopedia of Archaeal and Bacterial Type Strains, Phase II (KMG-II): from individual species to whole genera.</title>
        <authorList>
            <person name="Goeker M."/>
        </authorList>
    </citation>
    <scope>NUCLEOTIDE SEQUENCE</scope>
    <source>
        <strain evidence="10">DSM 43935</strain>
    </source>
</reference>
<dbReference type="InterPro" id="IPR004113">
    <property type="entry name" value="FAD-bd_oxidored_4_C"/>
</dbReference>
<dbReference type="GO" id="GO:0008610">
    <property type="term" value="P:lipid biosynthetic process"/>
    <property type="evidence" value="ECO:0007669"/>
    <property type="project" value="InterPro"/>
</dbReference>
<feature type="domain" description="FAD-binding PCMH-type" evidence="9">
    <location>
        <begin position="103"/>
        <end position="284"/>
    </location>
</feature>
<evidence type="ECO:0000259" key="9">
    <source>
        <dbReference type="PROSITE" id="PS51387"/>
    </source>
</evidence>
<dbReference type="SUPFAM" id="SSF56176">
    <property type="entry name" value="FAD-binding/transporter-associated domain-like"/>
    <property type="match status" value="1"/>
</dbReference>
<name>A0AAE3GBM3_9PSEU</name>
<sequence>MTEPDLSVIDQHPYRWGNPNPPPGLPEAIRAALGHLGVRPGARGPAVDLSTVQLPAAVLPEAARSALAAAVGAEHVSTAAEDRLAHTRGWSTPDLLRLRRGDVADAPDAVVFPGTHDEVVDVLAVCARHRVAVVPFSGGTSVVGGLTPARAGFSGVVALDVRRLCRLVALDEVSRTATLQAGLRGPVAERLLNERGFTLGHFPQSFQGASIGGFAAARSAGQASAGYGRFDEMVVGLELATPRGTLALGHAPKSAAGPDLRHLVLGSEGALGVITSVRVRVRPVPASRVYEGWRFPSFAAGTTALRALAQDGPLPTVLRLSDELETAVTLAGGPGGCLVVTGYEGGAAEVAARRAAASAVLAELGGTPLGPEPGEAWRSGRYQAPYLRDALLDAGALAETLETAAFWSELPALRAAVTDALTTALAEAGTPAVVLCHISHVYETGASLYFTVVCAQADDPLAQWAAAKQAATAAILRRGAAVTHHHGVGTDHRAAHAEQVGPLGTDLLRAVKRALDPAGVLNPGVLI</sequence>